<dbReference type="EMBL" id="BOOC01000013">
    <property type="protein sequence ID" value="GIH40227.1"/>
    <property type="molecule type" value="Genomic_DNA"/>
</dbReference>
<feature type="coiled-coil region" evidence="1">
    <location>
        <begin position="140"/>
        <end position="177"/>
    </location>
</feature>
<evidence type="ECO:0000259" key="3">
    <source>
        <dbReference type="Pfam" id="PF26571"/>
    </source>
</evidence>
<keyword evidence="2" id="KW-0732">Signal</keyword>
<gene>
    <name evidence="4" type="ORF">Mco01_32270</name>
</gene>
<keyword evidence="1" id="KW-0175">Coiled coil</keyword>
<feature type="chain" id="PRO_5046338504" description="ARB-07466-like C-terminal domain-containing protein" evidence="2">
    <location>
        <begin position="29"/>
        <end position="302"/>
    </location>
</feature>
<feature type="signal peptide" evidence="2">
    <location>
        <begin position="1"/>
        <end position="28"/>
    </location>
</feature>
<evidence type="ECO:0000256" key="1">
    <source>
        <dbReference type="SAM" id="Coils"/>
    </source>
</evidence>
<sequence>MEVDVRSGRWAGLAAVAAALLAALSVPAGSPAQADPDQQAKLRRLTKEAADLSKAYRGEIVSLEDAQLAVDKAAKRVKKLKVDLRGAERQVAEFAQTAYMGGGFDPSQFFTMTADLGSLSTFAYLSSAKSERLTSIQWLIGQQQKAAKDADAEIDRLQAHIKELKAKQREVETKMARYGFQTPDAGTGLTARLVTVRNAIMQNFPMPFGVGCLRPGDPGEHGKGRACDFMMSGGGRMPDATAKARGDALAQWCIEHAQQYGIMYIIWQQRFYDMRTGTGWRMMADRGGITANHYDHVHVSVL</sequence>
<comment type="caution">
    <text evidence="4">The sequence shown here is derived from an EMBL/GenBank/DDBJ whole genome shotgun (WGS) entry which is preliminary data.</text>
</comment>
<evidence type="ECO:0000313" key="4">
    <source>
        <dbReference type="EMBL" id="GIH40227.1"/>
    </source>
</evidence>
<evidence type="ECO:0000313" key="5">
    <source>
        <dbReference type="Proteomes" id="UP000603904"/>
    </source>
</evidence>
<feature type="domain" description="ARB-07466-like C-terminal" evidence="3">
    <location>
        <begin position="187"/>
        <end position="294"/>
    </location>
</feature>
<accession>A0ABQ4FZJ7</accession>
<keyword evidence="5" id="KW-1185">Reference proteome</keyword>
<evidence type="ECO:0000256" key="2">
    <source>
        <dbReference type="SAM" id="SignalP"/>
    </source>
</evidence>
<reference evidence="4 5" key="1">
    <citation type="submission" date="2021-01" db="EMBL/GenBank/DDBJ databases">
        <title>Whole genome shotgun sequence of Microbispora corallina NBRC 16416.</title>
        <authorList>
            <person name="Komaki H."/>
            <person name="Tamura T."/>
        </authorList>
    </citation>
    <scope>NUCLEOTIDE SEQUENCE [LARGE SCALE GENOMIC DNA]</scope>
    <source>
        <strain evidence="4 5">NBRC 16416</strain>
    </source>
</reference>
<dbReference type="InterPro" id="IPR058593">
    <property type="entry name" value="ARB_07466-like_C"/>
</dbReference>
<feature type="coiled-coil region" evidence="1">
    <location>
        <begin position="63"/>
        <end position="97"/>
    </location>
</feature>
<proteinExistence type="predicted"/>
<name>A0ABQ4FZJ7_9ACTN</name>
<organism evidence="4 5">
    <name type="scientific">Microbispora corallina</name>
    <dbReference type="NCBI Taxonomy" id="83302"/>
    <lineage>
        <taxon>Bacteria</taxon>
        <taxon>Bacillati</taxon>
        <taxon>Actinomycetota</taxon>
        <taxon>Actinomycetes</taxon>
        <taxon>Streptosporangiales</taxon>
        <taxon>Streptosporangiaceae</taxon>
        <taxon>Microbispora</taxon>
    </lineage>
</organism>
<dbReference type="Pfam" id="PF26571">
    <property type="entry name" value="VldE"/>
    <property type="match status" value="1"/>
</dbReference>
<dbReference type="Proteomes" id="UP000603904">
    <property type="component" value="Unassembled WGS sequence"/>
</dbReference>
<protein>
    <recommendedName>
        <fullName evidence="3">ARB-07466-like C-terminal domain-containing protein</fullName>
    </recommendedName>
</protein>